<evidence type="ECO:0000256" key="4">
    <source>
        <dbReference type="RuleBase" id="RU366057"/>
    </source>
</evidence>
<evidence type="ECO:0000313" key="6">
    <source>
        <dbReference type="EMBL" id="NDJ98473.1"/>
    </source>
</evidence>
<dbReference type="AlphaFoldDB" id="A0A6B2GCC8"/>
<evidence type="ECO:0000256" key="5">
    <source>
        <dbReference type="SAM" id="MobiDB-lite"/>
    </source>
</evidence>
<dbReference type="PANTHER" id="PTHR12850">
    <property type="entry name" value="40S RIBOSOMAL PROTEIN S25"/>
    <property type="match status" value="1"/>
</dbReference>
<dbReference type="EMBL" id="GHBR01005465">
    <property type="protein sequence ID" value="NDJ98473.1"/>
    <property type="molecule type" value="Transcribed_RNA"/>
</dbReference>
<dbReference type="InterPro" id="IPR004977">
    <property type="entry name" value="Ribosomal_eS25"/>
</dbReference>
<evidence type="ECO:0000256" key="3">
    <source>
        <dbReference type="ARBA" id="ARBA00023274"/>
    </source>
</evidence>
<dbReference type="Gene3D" id="3.30.63.20">
    <property type="match status" value="1"/>
</dbReference>
<feature type="region of interest" description="Disordered" evidence="5">
    <location>
        <begin position="28"/>
        <end position="47"/>
    </location>
</feature>
<feature type="compositionally biased region" description="Basic residues" evidence="5">
    <location>
        <begin position="37"/>
        <end position="46"/>
    </location>
</feature>
<proteinExistence type="inferred from homology"/>
<sequence length="128" mass="14282">MVTKKPDPKKGKGKDKKKVDKTKMVMKKIASGGSGSKAKKKKWSKGKVRDKLENQVFLDQPTYDKAIKEIAKMILATPAIVSERYKLKVSVAKKLLMDAVQQNLLQVIRKTNSTLICTRLLKDVPATA</sequence>
<dbReference type="GO" id="GO:0005840">
    <property type="term" value="C:ribosome"/>
    <property type="evidence" value="ECO:0007669"/>
    <property type="project" value="UniProtKB-KW"/>
</dbReference>
<reference evidence="6" key="1">
    <citation type="submission" date="2018-11" db="EMBL/GenBank/DDBJ databases">
        <title>Myxobolus squamalis genome and transcriptome.</title>
        <authorList>
            <person name="Yahalomi D."/>
            <person name="Atkinson S.D."/>
            <person name="Neuhof M."/>
            <person name="Chang E.S."/>
            <person name="Philippe H."/>
            <person name="Cartwright P."/>
            <person name="Bartholomew J.L."/>
            <person name="Huchon D."/>
        </authorList>
    </citation>
    <scope>NUCLEOTIDE SEQUENCE</scope>
    <source>
        <strain evidence="6">71B08</strain>
        <tissue evidence="6">Whole</tissue>
    </source>
</reference>
<dbReference type="GO" id="GO:1990904">
    <property type="term" value="C:ribonucleoprotein complex"/>
    <property type="evidence" value="ECO:0007669"/>
    <property type="project" value="UniProtKB-KW"/>
</dbReference>
<accession>A0A6B2GCC8</accession>
<evidence type="ECO:0000256" key="1">
    <source>
        <dbReference type="ARBA" id="ARBA00009106"/>
    </source>
</evidence>
<feature type="compositionally biased region" description="Basic and acidic residues" evidence="5">
    <location>
        <begin position="1"/>
        <end position="10"/>
    </location>
</feature>
<organism evidence="6">
    <name type="scientific">Myxobolus squamalis</name>
    <name type="common">Myxosporean</name>
    <dbReference type="NCBI Taxonomy" id="59785"/>
    <lineage>
        <taxon>Eukaryota</taxon>
        <taxon>Metazoa</taxon>
        <taxon>Cnidaria</taxon>
        <taxon>Myxozoa</taxon>
        <taxon>Myxosporea</taxon>
        <taxon>Bivalvulida</taxon>
        <taxon>Platysporina</taxon>
        <taxon>Myxobolidae</taxon>
        <taxon>Myxobolus</taxon>
    </lineage>
</organism>
<evidence type="ECO:0000256" key="2">
    <source>
        <dbReference type="ARBA" id="ARBA00022980"/>
    </source>
</evidence>
<keyword evidence="2 4" id="KW-0689">Ribosomal protein</keyword>
<comment type="similarity">
    <text evidence="1 4">Belongs to the eukaryotic ribosomal protein eS25 family.</text>
</comment>
<protein>
    <recommendedName>
        <fullName evidence="4">40S ribosomal protein S25</fullName>
    </recommendedName>
</protein>
<feature type="region of interest" description="Disordered" evidence="5">
    <location>
        <begin position="1"/>
        <end position="23"/>
    </location>
</feature>
<name>A0A6B2GCC8_MYXSQ</name>
<keyword evidence="3 4" id="KW-0687">Ribonucleoprotein</keyword>
<dbReference type="Pfam" id="PF03297">
    <property type="entry name" value="Ribosomal_S25"/>
    <property type="match status" value="1"/>
</dbReference>